<dbReference type="EMBL" id="CP048685">
    <property type="protein sequence ID" value="QPJ62518.1"/>
    <property type="molecule type" value="Genomic_DNA"/>
</dbReference>
<evidence type="ECO:0000256" key="9">
    <source>
        <dbReference type="PROSITE-ProRule" id="PRU01360"/>
    </source>
</evidence>
<evidence type="ECO:0000256" key="3">
    <source>
        <dbReference type="ARBA" id="ARBA00022452"/>
    </source>
</evidence>
<keyword evidence="3 9" id="KW-1134">Transmembrane beta strand</keyword>
<dbReference type="AlphaFoldDB" id="A0A7T0BX16"/>
<reference evidence="14 15" key="1">
    <citation type="submission" date="2020-02" db="EMBL/GenBank/DDBJ databases">
        <title>Genomic and physiological characterization of two novel Nitrospinaceae genera.</title>
        <authorList>
            <person name="Mueller A.J."/>
            <person name="Jung M.-Y."/>
            <person name="Strachan C.R."/>
            <person name="Herbold C.W."/>
            <person name="Kirkegaard R.H."/>
            <person name="Daims H."/>
        </authorList>
    </citation>
    <scope>NUCLEOTIDE SEQUENCE [LARGE SCALE GENOMIC DNA]</scope>
    <source>
        <strain evidence="14">EB</strain>
    </source>
</reference>
<dbReference type="InterPro" id="IPR000531">
    <property type="entry name" value="Beta-barrel_TonB"/>
</dbReference>
<evidence type="ECO:0000313" key="15">
    <source>
        <dbReference type="Proteomes" id="UP000594688"/>
    </source>
</evidence>
<evidence type="ECO:0000256" key="2">
    <source>
        <dbReference type="ARBA" id="ARBA00022448"/>
    </source>
</evidence>
<feature type="domain" description="TonB-dependent receptor-like beta-barrel" evidence="12">
    <location>
        <begin position="258"/>
        <end position="651"/>
    </location>
</feature>
<comment type="similarity">
    <text evidence="9 10">Belongs to the TonB-dependent receptor family.</text>
</comment>
<keyword evidence="7 9" id="KW-0472">Membrane</keyword>
<dbReference type="KEGG" id="nli:G3M70_11810"/>
<dbReference type="GO" id="GO:0015344">
    <property type="term" value="F:siderophore uptake transmembrane transporter activity"/>
    <property type="evidence" value="ECO:0007669"/>
    <property type="project" value="TreeGrafter"/>
</dbReference>
<dbReference type="InterPro" id="IPR010917">
    <property type="entry name" value="TonB_rcpt_CS"/>
</dbReference>
<proteinExistence type="inferred from homology"/>
<sequence length="682" mass="74830">MYRYKCLIALFVVAFFSTAPVMAVDRLKEPESPKKRHEIHLDQIIVTDPAQKKISGSAKPVTILHDEELQVKRGGTIGETLKLERGVHGQSFGPGVGVPVIRGQSGPRVRVLSNGLGANDAAQASPDHASTVVPLLAEQIEVLRGPATLQYGSGAIGGVVNVIDNRIPERPSDKLVGGTLEQKFNSVANEHSTTLKIEGSKDHFAYHFDGFYRDRGNTDIGGQAIDVARAQVSEPDLAVTQNTTGFIRNTEGDARGGSAGFSLVGDAGFIGISGNLLKDTYGIPPEGTDDGELAQIRLEQNKFDFKSQWNNPLGILDSIRARLSFTDYEHLEGEEGLFRNDTFEGRIEIPHKPILGIDGVIGFQSINSKFAAMELESGEFIVLPTRTNSYGVFATESATVGPVEVEAGVRVENVSLDPAGFDRPFRSFTPVSASASGIWSINENHRVNVAYTRSQRAPQVQELFFEGFHEPLRAFEQGNPGLGLETSNNVDVGYRFFSDWAVVELDVFHNSVDDYIFVGRTGTVDMDGNPVVLYQQTEARFVGYEANLIFPLMDNRNGIVDLTLFSDYTRGRLINRGDVPQMPSLRWGFQVDYILGLWSSNIRLTRGEAQDHPGANEANTPDYVRLDLSTHYHVDDFQGAEVMVYAKGNNLLDENIRNSTSFLRNFAPEAGRGAEVGVRVNF</sequence>
<dbReference type="SUPFAM" id="SSF56935">
    <property type="entry name" value="Porins"/>
    <property type="match status" value="1"/>
</dbReference>
<dbReference type="PANTHER" id="PTHR30069">
    <property type="entry name" value="TONB-DEPENDENT OUTER MEMBRANE RECEPTOR"/>
    <property type="match status" value="1"/>
</dbReference>
<evidence type="ECO:0000256" key="1">
    <source>
        <dbReference type="ARBA" id="ARBA00004571"/>
    </source>
</evidence>
<evidence type="ECO:0000256" key="11">
    <source>
        <dbReference type="SAM" id="SignalP"/>
    </source>
</evidence>
<name>A0A7T0BX16_9BACT</name>
<evidence type="ECO:0000256" key="8">
    <source>
        <dbReference type="ARBA" id="ARBA00023237"/>
    </source>
</evidence>
<dbReference type="InterPro" id="IPR037066">
    <property type="entry name" value="Plug_dom_sf"/>
</dbReference>
<dbReference type="InterPro" id="IPR012910">
    <property type="entry name" value="Plug_dom"/>
</dbReference>
<dbReference type="InterPro" id="IPR039426">
    <property type="entry name" value="TonB-dep_rcpt-like"/>
</dbReference>
<feature type="chain" id="PRO_5032437772" evidence="11">
    <location>
        <begin position="24"/>
        <end position="682"/>
    </location>
</feature>
<evidence type="ECO:0000259" key="13">
    <source>
        <dbReference type="Pfam" id="PF07715"/>
    </source>
</evidence>
<keyword evidence="4 9" id="KW-0812">Transmembrane</keyword>
<dbReference type="GO" id="GO:0044718">
    <property type="term" value="P:siderophore transmembrane transport"/>
    <property type="evidence" value="ECO:0007669"/>
    <property type="project" value="TreeGrafter"/>
</dbReference>
<feature type="signal peptide" evidence="11">
    <location>
        <begin position="1"/>
        <end position="23"/>
    </location>
</feature>
<evidence type="ECO:0000256" key="4">
    <source>
        <dbReference type="ARBA" id="ARBA00022692"/>
    </source>
</evidence>
<keyword evidence="8 9" id="KW-0998">Cell outer membrane</keyword>
<accession>A0A7T0BX16</accession>
<dbReference type="GO" id="GO:0009279">
    <property type="term" value="C:cell outer membrane"/>
    <property type="evidence" value="ECO:0007669"/>
    <property type="project" value="UniProtKB-SubCell"/>
</dbReference>
<dbReference type="Proteomes" id="UP000594688">
    <property type="component" value="Chromosome"/>
</dbReference>
<evidence type="ECO:0000259" key="12">
    <source>
        <dbReference type="Pfam" id="PF00593"/>
    </source>
</evidence>
<gene>
    <name evidence="14" type="ORF">G3M70_11810</name>
</gene>
<keyword evidence="2 9" id="KW-0813">Transport</keyword>
<dbReference type="PANTHER" id="PTHR30069:SF40">
    <property type="entry name" value="TONB-DEPENDENT RECEPTOR NMB0964-RELATED"/>
    <property type="match status" value="1"/>
</dbReference>
<dbReference type="Gene3D" id="2.40.170.20">
    <property type="entry name" value="TonB-dependent receptor, beta-barrel domain"/>
    <property type="match status" value="1"/>
</dbReference>
<dbReference type="Gene3D" id="2.170.130.10">
    <property type="entry name" value="TonB-dependent receptor, plug domain"/>
    <property type="match status" value="1"/>
</dbReference>
<keyword evidence="14" id="KW-0675">Receptor</keyword>
<evidence type="ECO:0000313" key="14">
    <source>
        <dbReference type="EMBL" id="QPJ62518.1"/>
    </source>
</evidence>
<organism evidence="14 15">
    <name type="scientific">Candidatus Nitronauta litoralis</name>
    <dbReference type="NCBI Taxonomy" id="2705533"/>
    <lineage>
        <taxon>Bacteria</taxon>
        <taxon>Pseudomonadati</taxon>
        <taxon>Nitrospinota/Tectimicrobiota group</taxon>
        <taxon>Nitrospinota</taxon>
        <taxon>Nitrospinia</taxon>
        <taxon>Nitrospinales</taxon>
        <taxon>Nitrospinaceae</taxon>
        <taxon>Candidatus Nitronauta</taxon>
    </lineage>
</organism>
<evidence type="ECO:0000256" key="6">
    <source>
        <dbReference type="ARBA" id="ARBA00023077"/>
    </source>
</evidence>
<evidence type="ECO:0000256" key="7">
    <source>
        <dbReference type="ARBA" id="ARBA00023136"/>
    </source>
</evidence>
<dbReference type="PROSITE" id="PS01156">
    <property type="entry name" value="TONB_DEPENDENT_REC_2"/>
    <property type="match status" value="1"/>
</dbReference>
<keyword evidence="5 11" id="KW-0732">Signal</keyword>
<keyword evidence="6 10" id="KW-0798">TonB box</keyword>
<comment type="subcellular location">
    <subcellularLocation>
        <location evidence="1 9">Cell outer membrane</location>
        <topology evidence="1 9">Multi-pass membrane protein</topology>
    </subcellularLocation>
</comment>
<dbReference type="Pfam" id="PF07715">
    <property type="entry name" value="Plug"/>
    <property type="match status" value="1"/>
</dbReference>
<dbReference type="Pfam" id="PF00593">
    <property type="entry name" value="TonB_dep_Rec_b-barrel"/>
    <property type="match status" value="1"/>
</dbReference>
<feature type="domain" description="TonB-dependent receptor plug" evidence="13">
    <location>
        <begin position="57"/>
        <end position="159"/>
    </location>
</feature>
<dbReference type="InterPro" id="IPR036942">
    <property type="entry name" value="Beta-barrel_TonB_sf"/>
</dbReference>
<dbReference type="PROSITE" id="PS52016">
    <property type="entry name" value="TONB_DEPENDENT_REC_3"/>
    <property type="match status" value="1"/>
</dbReference>
<evidence type="ECO:0000256" key="10">
    <source>
        <dbReference type="RuleBase" id="RU003357"/>
    </source>
</evidence>
<evidence type="ECO:0000256" key="5">
    <source>
        <dbReference type="ARBA" id="ARBA00022729"/>
    </source>
</evidence>
<protein>
    <submittedName>
        <fullName evidence="14">TonB-dependent receptor</fullName>
    </submittedName>
</protein>